<dbReference type="GO" id="GO:0005794">
    <property type="term" value="C:Golgi apparatus"/>
    <property type="evidence" value="ECO:0007669"/>
    <property type="project" value="UniProtKB-SubCell"/>
</dbReference>
<evidence type="ECO:0000259" key="13">
    <source>
        <dbReference type="PROSITE" id="PS50195"/>
    </source>
</evidence>
<dbReference type="GO" id="GO:0005829">
    <property type="term" value="C:cytosol"/>
    <property type="evidence" value="ECO:0007669"/>
    <property type="project" value="GOC"/>
</dbReference>
<dbReference type="GO" id="GO:0035091">
    <property type="term" value="F:phosphatidylinositol binding"/>
    <property type="evidence" value="ECO:0000318"/>
    <property type="project" value="GO_Central"/>
</dbReference>
<feature type="compositionally biased region" description="Basic and acidic residues" evidence="12">
    <location>
        <begin position="71"/>
        <end position="90"/>
    </location>
</feature>
<feature type="region of interest" description="Disordered" evidence="12">
    <location>
        <begin position="71"/>
        <end position="144"/>
    </location>
</feature>
<keyword evidence="6" id="KW-0963">Cytoplasm</keyword>
<gene>
    <name evidence="15" type="primary">20212274</name>
    <name evidence="14" type="ORF">HELRODRAFT_192412</name>
</gene>
<feature type="compositionally biased region" description="Low complexity" evidence="12">
    <location>
        <begin position="317"/>
        <end position="353"/>
    </location>
</feature>
<dbReference type="Gene3D" id="1.20.1270.60">
    <property type="entry name" value="Arfaptin homology (AH) domain/BAR domain"/>
    <property type="match status" value="1"/>
</dbReference>
<organism evidence="15 16">
    <name type="scientific">Helobdella robusta</name>
    <name type="common">Californian leech</name>
    <dbReference type="NCBI Taxonomy" id="6412"/>
    <lineage>
        <taxon>Eukaryota</taxon>
        <taxon>Metazoa</taxon>
        <taxon>Spiralia</taxon>
        <taxon>Lophotrochozoa</taxon>
        <taxon>Annelida</taxon>
        <taxon>Clitellata</taxon>
        <taxon>Hirudinea</taxon>
        <taxon>Rhynchobdellida</taxon>
        <taxon>Glossiphoniidae</taxon>
        <taxon>Helobdella</taxon>
    </lineage>
</organism>
<sequence>MASTEPPPLLVEGESSSSVEEAIGIKEPGDPFFNVGLAVADTDSSFGKKDPSSGFFDDIDIFEEEAKFQRERIFNDKMSNDEGKKSENFFEKMTLPGPDEGTKDKNPTALAPPSGHAEPSSDGNIPPQKTSPQPPQTLENIHLESILDSSMQHSVTSLLSDVGAFSPLSSDSAMVSSSGTTASSNDNFFADNNSTHDEAASVAVATAATATTASASTSPSNASAKTAAEIFPPTSPPPAMPLGMQPAVATTATTTLQQQQQQPLTSPQPTQSSFLPLMDMTQSTLGSPSTTFPTILEAYDPQSLLQQPHILSPPSPSSMLPFQTSSSVSPPSSSAPPTSSSAPPPSSSSSSSSLPLFRPPAGYKQVDHPTANVNVNPPKFSQKEPQPDPYSIIIRIDEVKKVGDGVNAYMTFRICTKTDIPAFRHPTNEVFRRFSDFLGLHERLVEKHAREGRIIPQAPEKRMAKVKVSKNDSTTEFVENRRASLERYLCHIAANPHLRSDPIFVDFLETEGDLARATNTSALSGAGVKRLLLKVGEGFGKIAYRMEETDEWMAKRNEDLNSLEQEYRSLQSNLEHMIQSRREYSQNLGMLSRSMSLLASVEENVALSRVLAQSCEVFDGLESSHSIQVNDDMLNVLDYVKDHIGVIQSVKNALQERVKMHKIWKDSEVTLAKKREVKVKLELAHKMSDKIAEAEREVKEWEHNLEKSEEDFERISENVKQEMLRVDVENMGAFRTMALAYLESCLANQQRVIKLWEAFLIEARSL</sequence>
<dbReference type="RefSeq" id="XP_009020944.1">
    <property type="nucleotide sequence ID" value="XM_009022696.1"/>
</dbReference>
<comment type="subcellular location">
    <subcellularLocation>
        <location evidence="2">Cytoplasm</location>
    </subcellularLocation>
    <subcellularLocation>
        <location evidence="3">Golgi apparatus</location>
    </subcellularLocation>
    <subcellularLocation>
        <location evidence="1">Membrane</location>
        <topology evidence="1">Peripheral membrane protein</topology>
        <orientation evidence="1">Cytoplasmic side</orientation>
    </subcellularLocation>
</comment>
<evidence type="ECO:0000256" key="9">
    <source>
        <dbReference type="ARBA" id="ARBA00023034"/>
    </source>
</evidence>
<dbReference type="PROSITE" id="PS50195">
    <property type="entry name" value="PX"/>
    <property type="match status" value="1"/>
</dbReference>
<dbReference type="EMBL" id="KB096864">
    <property type="protein sequence ID" value="ESO00773.1"/>
    <property type="molecule type" value="Genomic_DNA"/>
</dbReference>
<dbReference type="GeneID" id="20212274"/>
<dbReference type="EnsemblMetazoa" id="HelroT192412">
    <property type="protein sequence ID" value="HelroP192412"/>
    <property type="gene ID" value="HelroG192412"/>
</dbReference>
<dbReference type="STRING" id="6412.T1FTX7"/>
<dbReference type="InParanoid" id="T1FTX7"/>
<dbReference type="SMART" id="SM00312">
    <property type="entry name" value="PX"/>
    <property type="match status" value="1"/>
</dbReference>
<dbReference type="GO" id="GO:0098796">
    <property type="term" value="C:membrane protein complex"/>
    <property type="evidence" value="ECO:0007669"/>
    <property type="project" value="UniProtKB-ARBA"/>
</dbReference>
<evidence type="ECO:0000313" key="14">
    <source>
        <dbReference type="EMBL" id="ESO00773.1"/>
    </source>
</evidence>
<name>T1FTX7_HELRO</name>
<evidence type="ECO:0000256" key="10">
    <source>
        <dbReference type="ARBA" id="ARBA00023136"/>
    </source>
</evidence>
<evidence type="ECO:0000313" key="15">
    <source>
        <dbReference type="EnsemblMetazoa" id="HelroP192412"/>
    </source>
</evidence>
<evidence type="ECO:0000256" key="6">
    <source>
        <dbReference type="ARBA" id="ARBA00022490"/>
    </source>
</evidence>
<dbReference type="GO" id="GO:0010008">
    <property type="term" value="C:endosome membrane"/>
    <property type="evidence" value="ECO:0000318"/>
    <property type="project" value="GO_Central"/>
</dbReference>
<protein>
    <recommendedName>
        <fullName evidence="13">PX domain-containing protein</fullName>
    </recommendedName>
</protein>
<dbReference type="InterPro" id="IPR015404">
    <property type="entry name" value="Vps5_C"/>
</dbReference>
<evidence type="ECO:0000256" key="1">
    <source>
        <dbReference type="ARBA" id="ARBA00004287"/>
    </source>
</evidence>
<dbReference type="PANTHER" id="PTHR10555">
    <property type="entry name" value="SORTING NEXIN"/>
    <property type="match status" value="1"/>
</dbReference>
<reference evidence="14 16" key="2">
    <citation type="journal article" date="2013" name="Nature">
        <title>Insights into bilaterian evolution from three spiralian genomes.</title>
        <authorList>
            <person name="Simakov O."/>
            <person name="Marletaz F."/>
            <person name="Cho S.J."/>
            <person name="Edsinger-Gonzales E."/>
            <person name="Havlak P."/>
            <person name="Hellsten U."/>
            <person name="Kuo D.H."/>
            <person name="Larsson T."/>
            <person name="Lv J."/>
            <person name="Arendt D."/>
            <person name="Savage R."/>
            <person name="Osoegawa K."/>
            <person name="de Jong P."/>
            <person name="Grimwood J."/>
            <person name="Chapman J.A."/>
            <person name="Shapiro H."/>
            <person name="Aerts A."/>
            <person name="Otillar R.P."/>
            <person name="Terry A.Y."/>
            <person name="Boore J.L."/>
            <person name="Grigoriev I.V."/>
            <person name="Lindberg D.R."/>
            <person name="Seaver E.C."/>
            <person name="Weisblat D.A."/>
            <person name="Putnam N.H."/>
            <person name="Rokhsar D.S."/>
        </authorList>
    </citation>
    <scope>NUCLEOTIDE SEQUENCE</scope>
</reference>
<evidence type="ECO:0000256" key="3">
    <source>
        <dbReference type="ARBA" id="ARBA00004555"/>
    </source>
</evidence>
<proteinExistence type="inferred from homology"/>
<evidence type="ECO:0000313" key="16">
    <source>
        <dbReference type="Proteomes" id="UP000015101"/>
    </source>
</evidence>
<dbReference type="Gene3D" id="3.30.1520.10">
    <property type="entry name" value="Phox-like domain"/>
    <property type="match status" value="1"/>
</dbReference>
<keyword evidence="9" id="KW-0333">Golgi apparatus</keyword>
<evidence type="ECO:0000256" key="2">
    <source>
        <dbReference type="ARBA" id="ARBA00004496"/>
    </source>
</evidence>
<evidence type="ECO:0000256" key="12">
    <source>
        <dbReference type="SAM" id="MobiDB-lite"/>
    </source>
</evidence>
<feature type="region of interest" description="Disordered" evidence="12">
    <location>
        <begin position="250"/>
        <end position="274"/>
    </location>
</feature>
<dbReference type="FunFam" id="1.20.1270.60:FF:000022">
    <property type="entry name" value="Sorting nexin 3 protein"/>
    <property type="match status" value="1"/>
</dbReference>
<feature type="coiled-coil region" evidence="11">
    <location>
        <begin position="684"/>
        <end position="725"/>
    </location>
</feature>
<dbReference type="InterPro" id="IPR001683">
    <property type="entry name" value="PX_dom"/>
</dbReference>
<feature type="compositionally biased region" description="Low complexity" evidence="12">
    <location>
        <begin position="10"/>
        <end position="20"/>
    </location>
</feature>
<keyword evidence="8" id="KW-0653">Protein transport</keyword>
<feature type="domain" description="PX" evidence="13">
    <location>
        <begin position="390"/>
        <end position="514"/>
    </location>
</feature>
<reference evidence="16" key="1">
    <citation type="submission" date="2012-12" db="EMBL/GenBank/DDBJ databases">
        <authorList>
            <person name="Hellsten U."/>
            <person name="Grimwood J."/>
            <person name="Chapman J.A."/>
            <person name="Shapiro H."/>
            <person name="Aerts A."/>
            <person name="Otillar R.P."/>
            <person name="Terry A.Y."/>
            <person name="Boore J.L."/>
            <person name="Simakov O."/>
            <person name="Marletaz F."/>
            <person name="Cho S.-J."/>
            <person name="Edsinger-Gonzales E."/>
            <person name="Havlak P."/>
            <person name="Kuo D.-H."/>
            <person name="Larsson T."/>
            <person name="Lv J."/>
            <person name="Arendt D."/>
            <person name="Savage R."/>
            <person name="Osoegawa K."/>
            <person name="de Jong P."/>
            <person name="Lindberg D.R."/>
            <person name="Seaver E.C."/>
            <person name="Weisblat D.A."/>
            <person name="Putnam N.H."/>
            <person name="Grigoriev I.V."/>
            <person name="Rokhsar D.S."/>
        </authorList>
    </citation>
    <scope>NUCLEOTIDE SEQUENCE</scope>
</reference>
<dbReference type="Pfam" id="PF00787">
    <property type="entry name" value="PX"/>
    <property type="match status" value="1"/>
</dbReference>
<keyword evidence="16" id="KW-1185">Reference proteome</keyword>
<feature type="region of interest" description="Disordered" evidence="12">
    <location>
        <begin position="1"/>
        <end position="20"/>
    </location>
</feature>
<dbReference type="InterPro" id="IPR036871">
    <property type="entry name" value="PX_dom_sf"/>
</dbReference>
<keyword evidence="7" id="KW-0597">Phosphoprotein</keyword>
<evidence type="ECO:0000256" key="5">
    <source>
        <dbReference type="ARBA" id="ARBA00022448"/>
    </source>
</evidence>
<dbReference type="OrthoDB" id="271164at2759"/>
<dbReference type="CTD" id="20212274"/>
<comment type="similarity">
    <text evidence="4">Belongs to the sorting nexin family.</text>
</comment>
<dbReference type="HOGENOM" id="CLU_364586_0_0_1"/>
<dbReference type="eggNOG" id="KOG2273">
    <property type="taxonomic scope" value="Eukaryota"/>
</dbReference>
<keyword evidence="10" id="KW-0472">Membrane</keyword>
<dbReference type="EMBL" id="AMQM01005188">
    <property type="status" value="NOT_ANNOTATED_CDS"/>
    <property type="molecule type" value="Genomic_DNA"/>
</dbReference>
<reference evidence="15" key="3">
    <citation type="submission" date="2015-06" db="UniProtKB">
        <authorList>
            <consortium name="EnsemblMetazoa"/>
        </authorList>
    </citation>
    <scope>IDENTIFICATION</scope>
</reference>
<feature type="compositionally biased region" description="Low complexity" evidence="12">
    <location>
        <begin position="250"/>
        <end position="273"/>
    </location>
</feature>
<feature type="region of interest" description="Disordered" evidence="12">
    <location>
        <begin position="306"/>
        <end position="387"/>
    </location>
</feature>
<keyword evidence="11" id="KW-0175">Coiled coil</keyword>
<accession>T1FTX7</accession>
<dbReference type="SUPFAM" id="SSF103657">
    <property type="entry name" value="BAR/IMD domain-like"/>
    <property type="match status" value="1"/>
</dbReference>
<dbReference type="KEGG" id="hro:HELRODRAFT_192412"/>
<evidence type="ECO:0000256" key="11">
    <source>
        <dbReference type="SAM" id="Coils"/>
    </source>
</evidence>
<dbReference type="Pfam" id="PF09325">
    <property type="entry name" value="Vps5"/>
    <property type="match status" value="1"/>
</dbReference>
<dbReference type="GO" id="GO:0034498">
    <property type="term" value="P:early endosome to Golgi transport"/>
    <property type="evidence" value="ECO:0000318"/>
    <property type="project" value="GO_Central"/>
</dbReference>
<feature type="coiled-coil region" evidence="11">
    <location>
        <begin position="553"/>
        <end position="580"/>
    </location>
</feature>
<dbReference type="SUPFAM" id="SSF64268">
    <property type="entry name" value="PX domain"/>
    <property type="match status" value="1"/>
</dbReference>
<dbReference type="OMA" id="YEDINIM"/>
<evidence type="ECO:0000256" key="7">
    <source>
        <dbReference type="ARBA" id="ARBA00022553"/>
    </source>
</evidence>
<dbReference type="PANTHER" id="PTHR10555:SF170">
    <property type="entry name" value="FI18122P1"/>
    <property type="match status" value="1"/>
</dbReference>
<evidence type="ECO:0000256" key="8">
    <source>
        <dbReference type="ARBA" id="ARBA00022927"/>
    </source>
</evidence>
<evidence type="ECO:0000256" key="4">
    <source>
        <dbReference type="ARBA" id="ARBA00010883"/>
    </source>
</evidence>
<keyword evidence="5" id="KW-0813">Transport</keyword>
<dbReference type="AlphaFoldDB" id="T1FTX7"/>
<dbReference type="Proteomes" id="UP000015101">
    <property type="component" value="Unassembled WGS sequence"/>
</dbReference>
<dbReference type="GO" id="GO:0015031">
    <property type="term" value="P:protein transport"/>
    <property type="evidence" value="ECO:0007669"/>
    <property type="project" value="UniProtKB-KW"/>
</dbReference>
<dbReference type="InterPro" id="IPR027267">
    <property type="entry name" value="AH/BAR_dom_sf"/>
</dbReference>
<dbReference type="GO" id="GO:0005768">
    <property type="term" value="C:endosome"/>
    <property type="evidence" value="ECO:0000318"/>
    <property type="project" value="GO_Central"/>
</dbReference>